<feature type="compositionally biased region" description="Basic and acidic residues" evidence="1">
    <location>
        <begin position="1"/>
        <end position="14"/>
    </location>
</feature>
<protein>
    <submittedName>
        <fullName evidence="2">Uncharacterized protein</fullName>
    </submittedName>
</protein>
<organism evidence="2">
    <name type="scientific">uncultured Craurococcus sp</name>
    <dbReference type="NCBI Taxonomy" id="1135998"/>
    <lineage>
        <taxon>Bacteria</taxon>
        <taxon>Pseudomonadati</taxon>
        <taxon>Pseudomonadota</taxon>
        <taxon>Alphaproteobacteria</taxon>
        <taxon>Acetobacterales</taxon>
        <taxon>Acetobacteraceae</taxon>
        <taxon>Craurococcus</taxon>
        <taxon>environmental samples</taxon>
    </lineage>
</organism>
<proteinExistence type="predicted"/>
<evidence type="ECO:0000256" key="1">
    <source>
        <dbReference type="SAM" id="MobiDB-lite"/>
    </source>
</evidence>
<accession>A0A6J4IJF4</accession>
<feature type="region of interest" description="Disordered" evidence="1">
    <location>
        <begin position="1"/>
        <end position="50"/>
    </location>
</feature>
<dbReference type="AlphaFoldDB" id="A0A6J4IJF4"/>
<evidence type="ECO:0000313" key="2">
    <source>
        <dbReference type="EMBL" id="CAA9251732.1"/>
    </source>
</evidence>
<dbReference type="EMBL" id="CADCTD010000090">
    <property type="protein sequence ID" value="CAA9251732.1"/>
    <property type="molecule type" value="Genomic_DNA"/>
</dbReference>
<feature type="compositionally biased region" description="Basic and acidic residues" evidence="1">
    <location>
        <begin position="40"/>
        <end position="50"/>
    </location>
</feature>
<gene>
    <name evidence="2" type="ORF">AVDCRST_MAG27-2059</name>
</gene>
<name>A0A6J4IJF4_9PROT</name>
<reference evidence="2" key="1">
    <citation type="submission" date="2020-02" db="EMBL/GenBank/DDBJ databases">
        <authorList>
            <person name="Meier V. D."/>
        </authorList>
    </citation>
    <scope>NUCLEOTIDE SEQUENCE</scope>
    <source>
        <strain evidence="2">AVDCRST_MAG27</strain>
    </source>
</reference>
<sequence length="50" mass="5568">MFGARDGPERERRIHPAIAPASRLTDRERATRNGPFRVLPGERSRLAGLG</sequence>